<evidence type="ECO:0000256" key="15">
    <source>
        <dbReference type="SAM" id="MobiDB-lite"/>
    </source>
</evidence>
<evidence type="ECO:0000256" key="2">
    <source>
        <dbReference type="ARBA" id="ARBA00004651"/>
    </source>
</evidence>
<dbReference type="OrthoDB" id="9790669at2"/>
<keyword evidence="12 16" id="KW-0472">Membrane</keyword>
<comment type="similarity">
    <text evidence="3">In the N-terminal section; belongs to the phytochrome family.</text>
</comment>
<dbReference type="InterPro" id="IPR004358">
    <property type="entry name" value="Sig_transdc_His_kin-like_C"/>
</dbReference>
<comment type="subcellular location">
    <subcellularLocation>
        <location evidence="2">Cell membrane</location>
        <topology evidence="2">Multi-pass membrane protein</topology>
    </subcellularLocation>
</comment>
<keyword evidence="7" id="KW-0808">Transferase</keyword>
<evidence type="ECO:0000259" key="19">
    <source>
        <dbReference type="PROSITE" id="PS50885"/>
    </source>
</evidence>
<keyword evidence="16" id="KW-1133">Transmembrane helix</keyword>
<dbReference type="PROSITE" id="PS50110">
    <property type="entry name" value="RESPONSE_REGULATORY"/>
    <property type="match status" value="3"/>
</dbReference>
<proteinExistence type="inferred from homology"/>
<evidence type="ECO:0000256" key="9">
    <source>
        <dbReference type="ARBA" id="ARBA00022777"/>
    </source>
</evidence>
<dbReference type="PANTHER" id="PTHR45339">
    <property type="entry name" value="HYBRID SIGNAL TRANSDUCTION HISTIDINE KINASE J"/>
    <property type="match status" value="1"/>
</dbReference>
<dbReference type="PROSITE" id="PS50885">
    <property type="entry name" value="HAMP"/>
    <property type="match status" value="1"/>
</dbReference>
<dbReference type="InterPro" id="IPR011006">
    <property type="entry name" value="CheY-like_superfamily"/>
</dbReference>
<evidence type="ECO:0000256" key="13">
    <source>
        <dbReference type="ARBA" id="ARBA00074306"/>
    </source>
</evidence>
<keyword evidence="8" id="KW-0547">Nucleotide-binding</keyword>
<dbReference type="InterPro" id="IPR001789">
    <property type="entry name" value="Sig_transdc_resp-reg_receiver"/>
</dbReference>
<dbReference type="GO" id="GO:0005886">
    <property type="term" value="C:plasma membrane"/>
    <property type="evidence" value="ECO:0007669"/>
    <property type="project" value="UniProtKB-SubCell"/>
</dbReference>
<evidence type="ECO:0000313" key="21">
    <source>
        <dbReference type="Proteomes" id="UP000256869"/>
    </source>
</evidence>
<keyword evidence="5" id="KW-1003">Cell membrane</keyword>
<evidence type="ECO:0000256" key="12">
    <source>
        <dbReference type="ARBA" id="ARBA00023136"/>
    </source>
</evidence>
<evidence type="ECO:0000313" key="20">
    <source>
        <dbReference type="EMBL" id="RED56766.1"/>
    </source>
</evidence>
<dbReference type="InterPro" id="IPR003018">
    <property type="entry name" value="GAF"/>
</dbReference>
<dbReference type="SUPFAM" id="SSF55874">
    <property type="entry name" value="ATPase domain of HSP90 chaperone/DNA topoisomerase II/histidine kinase"/>
    <property type="match status" value="1"/>
</dbReference>
<dbReference type="InterPro" id="IPR036890">
    <property type="entry name" value="HATPase_C_sf"/>
</dbReference>
<reference evidence="20 21" key="1">
    <citation type="submission" date="2018-07" db="EMBL/GenBank/DDBJ databases">
        <title>Genomic Encyclopedia of Type Strains, Phase III (KMG-III): the genomes of soil and plant-associated and newly described type strains.</title>
        <authorList>
            <person name="Whitman W."/>
        </authorList>
    </citation>
    <scope>NUCLEOTIDE SEQUENCE [LARGE SCALE GENOMIC DNA]</scope>
    <source>
        <strain evidence="20 21">CECT 8236</strain>
    </source>
</reference>
<dbReference type="AlphaFoldDB" id="A0A3D9I6G6"/>
<dbReference type="InterPro" id="IPR047347">
    <property type="entry name" value="YvaQ-like_sensor"/>
</dbReference>
<dbReference type="CDD" id="cd16922">
    <property type="entry name" value="HATPase_EvgS-ArcB-TorS-like"/>
    <property type="match status" value="1"/>
</dbReference>
<keyword evidence="10" id="KW-0067">ATP-binding</keyword>
<dbReference type="Pfam" id="PF00512">
    <property type="entry name" value="HisKA"/>
    <property type="match status" value="1"/>
</dbReference>
<dbReference type="RefSeq" id="WP_115994258.1">
    <property type="nucleotide sequence ID" value="NZ_QRDY01000012.1"/>
</dbReference>
<dbReference type="Pfam" id="PF00072">
    <property type="entry name" value="Response_reg"/>
    <property type="match status" value="3"/>
</dbReference>
<dbReference type="PRINTS" id="PR00344">
    <property type="entry name" value="BCTRLSENSOR"/>
</dbReference>
<keyword evidence="16" id="KW-0812">Transmembrane</keyword>
<feature type="region of interest" description="Disordered" evidence="15">
    <location>
        <begin position="474"/>
        <end position="493"/>
    </location>
</feature>
<sequence length="1219" mass="137137">MKIKSKLTIGFTLLLLLLLGVTSFGYERLSQMHHSINHFYDNRFEKVTAALAVRGEINSSGRVMNDIMIGDQDPNEGVQEITTRLTTAAEQFKNLQNLELNSSEQEQMNGIMKTAEGYTASLKQFIELLQTGKVEEAKKLYADKLRNEQRQVIDSMDGLVKTQEIALKEEMEQSQSLYDRSVRMVAIFTIVGLLLGLGIVVWVFPSITKGLHLLGRMADRFGKGRLKGFARFDIKSQDELGQLAQVFKQIALDLQLKNEREAMLSEVQRRQGRLNEQIARVTELLQEDSDVKVVSQSFISEFAPVLGASYGLLYLNDPAPGTKRLELNGSYAKSGDDGSGMLSTAPHFIHSGEGLTGQSYRDAKPIVVDEMPQGYMKVSSGLGDAEPKALMIQPIQYGNTVIGVIELASLTGFSPENRELLEALSDRLGTIINNMRSRQRVEELLRESQAMTEELQAQSEELVSQQEELRETNDMLESQRNELKKSENRLQQQQEELEHANQELTVKTQALEQHVQQVEKQNSQIAQANSELERQAIQLALTSKYKSEFLANMSHELRTPLNSLLILSEFLAENKEGNLTDKQREYMRTIHYSGNDLLKMIDEILDLSKVDAGKMDIHPEWTVLDDIATFLDHLYTPMADSKNLKLVLERSEDTPGAIWTDGHRLKQIVRNLLSNAIKFTDQGSVSVEIRKPNENELRSSNWKRDVDYVAIAVTDTGIGIASDKSELIFEAFQQADGTTSRKYGGTGLGLTISRELAHLLGGWIHLETKVDEGSTFTLVVPERIQDNAPIMEELQGNYTSKLTAISSETTVAVQPEVKPDDDRATLAKEDKVLLIVEDDVNFAKVLLEMAHSRGFKGVIAIQGDEGLELAKSLKPDAVILDIQLPVTDGWSVLIELKGDPQTRHIPVHVISVVEQSSQGLRMGAIDHLQKPATGEQLDKVFLKLAKVLERKPKHLLLVEQQEDMRDSLTKLIVYDDVNVIAVPDAESAWNELQKLSYDCIVLDSSLPDGSGIDFLDRIQRSDELRKIPIIVHGGNEENDEIVTKMRHFSDSIILKDVKSPERLLEETALFLHRVESELPEDKRSLLSKLHRHEATFDSKRILLVDDDVRNVFALSSVLEHKNMKVVYAENGLEALSKLETETDIDLILMDIMMPEMDGYEAMKRIRENSAWNKIPIIALTAKAMKDDRNKCIEAGASDYITKPVNTDQLLSLMRVWLHR</sequence>
<dbReference type="EMBL" id="QRDY01000012">
    <property type="protein sequence ID" value="RED56766.1"/>
    <property type="molecule type" value="Genomic_DNA"/>
</dbReference>
<dbReference type="SMART" id="SM00388">
    <property type="entry name" value="HisKA"/>
    <property type="match status" value="1"/>
</dbReference>
<dbReference type="InterPro" id="IPR024478">
    <property type="entry name" value="HlyB_4HB_MCP"/>
</dbReference>
<comment type="catalytic activity">
    <reaction evidence="1">
        <text>ATP + protein L-histidine = ADP + protein N-phospho-L-histidine.</text>
        <dbReference type="EC" id="2.7.13.3"/>
    </reaction>
</comment>
<feature type="domain" description="Histidine kinase" evidence="17">
    <location>
        <begin position="552"/>
        <end position="784"/>
    </location>
</feature>
<dbReference type="CDD" id="cd00156">
    <property type="entry name" value="REC"/>
    <property type="match status" value="1"/>
</dbReference>
<keyword evidence="21" id="KW-1185">Reference proteome</keyword>
<accession>A0A3D9I6G6</accession>
<evidence type="ECO:0000256" key="4">
    <source>
        <dbReference type="ARBA" id="ARBA00012438"/>
    </source>
</evidence>
<dbReference type="Pfam" id="PF12729">
    <property type="entry name" value="4HB_MCP_1"/>
    <property type="match status" value="1"/>
</dbReference>
<evidence type="ECO:0000256" key="14">
    <source>
        <dbReference type="PROSITE-ProRule" id="PRU00169"/>
    </source>
</evidence>
<evidence type="ECO:0000256" key="16">
    <source>
        <dbReference type="SAM" id="Phobius"/>
    </source>
</evidence>
<feature type="compositionally biased region" description="Basic and acidic residues" evidence="15">
    <location>
        <begin position="474"/>
        <end position="488"/>
    </location>
</feature>
<dbReference type="Gene3D" id="3.30.450.40">
    <property type="match status" value="1"/>
</dbReference>
<dbReference type="InterPro" id="IPR003661">
    <property type="entry name" value="HisK_dim/P_dom"/>
</dbReference>
<keyword evidence="6 14" id="KW-0597">Phosphoprotein</keyword>
<keyword evidence="9 20" id="KW-0418">Kinase</keyword>
<dbReference type="PROSITE" id="PS50109">
    <property type="entry name" value="HIS_KIN"/>
    <property type="match status" value="1"/>
</dbReference>
<evidence type="ECO:0000256" key="6">
    <source>
        <dbReference type="ARBA" id="ARBA00022553"/>
    </source>
</evidence>
<evidence type="ECO:0000259" key="18">
    <source>
        <dbReference type="PROSITE" id="PS50110"/>
    </source>
</evidence>
<dbReference type="InterPro" id="IPR003594">
    <property type="entry name" value="HATPase_dom"/>
</dbReference>
<dbReference type="CDD" id="cd19411">
    <property type="entry name" value="MCP2201-like_sensor"/>
    <property type="match status" value="1"/>
</dbReference>
<dbReference type="Gene3D" id="3.30.565.10">
    <property type="entry name" value="Histidine kinase-like ATPase, C-terminal domain"/>
    <property type="match status" value="1"/>
</dbReference>
<dbReference type="SUPFAM" id="SSF52172">
    <property type="entry name" value="CheY-like"/>
    <property type="match status" value="3"/>
</dbReference>
<dbReference type="FunFam" id="3.30.565.10:FF:000010">
    <property type="entry name" value="Sensor histidine kinase RcsC"/>
    <property type="match status" value="1"/>
</dbReference>
<dbReference type="GO" id="GO:0005524">
    <property type="term" value="F:ATP binding"/>
    <property type="evidence" value="ECO:0007669"/>
    <property type="project" value="UniProtKB-KW"/>
</dbReference>
<organism evidence="20 21">
    <name type="scientific">Cohnella lupini</name>
    <dbReference type="NCBI Taxonomy" id="1294267"/>
    <lineage>
        <taxon>Bacteria</taxon>
        <taxon>Bacillati</taxon>
        <taxon>Bacillota</taxon>
        <taxon>Bacilli</taxon>
        <taxon>Bacillales</taxon>
        <taxon>Paenibacillaceae</taxon>
        <taxon>Cohnella</taxon>
    </lineage>
</organism>
<evidence type="ECO:0000256" key="1">
    <source>
        <dbReference type="ARBA" id="ARBA00000085"/>
    </source>
</evidence>
<feature type="modified residue" description="4-aspartylphosphate" evidence="14">
    <location>
        <position position="1150"/>
    </location>
</feature>
<protein>
    <recommendedName>
        <fullName evidence="13">Circadian input-output histidine kinase CikA</fullName>
        <ecNumber evidence="4">2.7.13.3</ecNumber>
    </recommendedName>
</protein>
<dbReference type="InterPro" id="IPR003660">
    <property type="entry name" value="HAMP_dom"/>
</dbReference>
<evidence type="ECO:0000256" key="5">
    <source>
        <dbReference type="ARBA" id="ARBA00022475"/>
    </source>
</evidence>
<dbReference type="Gene3D" id="6.10.340.10">
    <property type="match status" value="1"/>
</dbReference>
<dbReference type="Gene3D" id="3.40.50.2300">
    <property type="match status" value="3"/>
</dbReference>
<feature type="domain" description="Response regulatory" evidence="18">
    <location>
        <begin position="954"/>
        <end position="1070"/>
    </location>
</feature>
<dbReference type="CDD" id="cd17546">
    <property type="entry name" value="REC_hyHK_CKI1_RcsC-like"/>
    <property type="match status" value="1"/>
</dbReference>
<dbReference type="SUPFAM" id="SSF55781">
    <property type="entry name" value="GAF domain-like"/>
    <property type="match status" value="1"/>
</dbReference>
<dbReference type="SUPFAM" id="SSF47384">
    <property type="entry name" value="Homodimeric domain of signal transducing histidine kinase"/>
    <property type="match status" value="1"/>
</dbReference>
<evidence type="ECO:0000256" key="3">
    <source>
        <dbReference type="ARBA" id="ARBA00006402"/>
    </source>
</evidence>
<dbReference type="Gene3D" id="1.10.287.130">
    <property type="match status" value="1"/>
</dbReference>
<feature type="modified residue" description="4-aspartylphosphate" evidence="14">
    <location>
        <position position="881"/>
    </location>
</feature>
<dbReference type="Proteomes" id="UP000256869">
    <property type="component" value="Unassembled WGS sequence"/>
</dbReference>
<evidence type="ECO:0000259" key="17">
    <source>
        <dbReference type="PROSITE" id="PS50109"/>
    </source>
</evidence>
<feature type="domain" description="Response regulatory" evidence="18">
    <location>
        <begin position="832"/>
        <end position="945"/>
    </location>
</feature>
<dbReference type="InterPro" id="IPR036097">
    <property type="entry name" value="HisK_dim/P_sf"/>
</dbReference>
<dbReference type="Pfam" id="PF13185">
    <property type="entry name" value="GAF_2"/>
    <property type="match status" value="1"/>
</dbReference>
<feature type="modified residue" description="4-aspartylphosphate" evidence="14">
    <location>
        <position position="1003"/>
    </location>
</feature>
<dbReference type="CDD" id="cd06225">
    <property type="entry name" value="HAMP"/>
    <property type="match status" value="1"/>
</dbReference>
<dbReference type="Pfam" id="PF02518">
    <property type="entry name" value="HATPase_c"/>
    <property type="match status" value="1"/>
</dbReference>
<evidence type="ECO:0000256" key="11">
    <source>
        <dbReference type="ARBA" id="ARBA00023012"/>
    </source>
</evidence>
<keyword evidence="11" id="KW-0902">Two-component regulatory system</keyword>
<feature type="transmembrane region" description="Helical" evidence="16">
    <location>
        <begin position="184"/>
        <end position="207"/>
    </location>
</feature>
<dbReference type="GO" id="GO:0000155">
    <property type="term" value="F:phosphorelay sensor kinase activity"/>
    <property type="evidence" value="ECO:0007669"/>
    <property type="project" value="InterPro"/>
</dbReference>
<evidence type="ECO:0000256" key="8">
    <source>
        <dbReference type="ARBA" id="ARBA00022741"/>
    </source>
</evidence>
<dbReference type="PANTHER" id="PTHR45339:SF1">
    <property type="entry name" value="HYBRID SIGNAL TRANSDUCTION HISTIDINE KINASE J"/>
    <property type="match status" value="1"/>
</dbReference>
<dbReference type="SMART" id="SM00065">
    <property type="entry name" value="GAF"/>
    <property type="match status" value="1"/>
</dbReference>
<name>A0A3D9I6G6_9BACL</name>
<gene>
    <name evidence="20" type="ORF">DFP95_11257</name>
</gene>
<dbReference type="SMART" id="SM00448">
    <property type="entry name" value="REC"/>
    <property type="match status" value="3"/>
</dbReference>
<evidence type="ECO:0000256" key="10">
    <source>
        <dbReference type="ARBA" id="ARBA00022840"/>
    </source>
</evidence>
<dbReference type="EC" id="2.7.13.3" evidence="4"/>
<dbReference type="CDD" id="cd00082">
    <property type="entry name" value="HisKA"/>
    <property type="match status" value="1"/>
</dbReference>
<dbReference type="InterPro" id="IPR029016">
    <property type="entry name" value="GAF-like_dom_sf"/>
</dbReference>
<feature type="domain" description="HAMP" evidence="19">
    <location>
        <begin position="206"/>
        <end position="259"/>
    </location>
</feature>
<dbReference type="InterPro" id="IPR005467">
    <property type="entry name" value="His_kinase_dom"/>
</dbReference>
<comment type="caution">
    <text evidence="20">The sequence shown here is derived from an EMBL/GenBank/DDBJ whole genome shotgun (WGS) entry which is preliminary data.</text>
</comment>
<feature type="domain" description="Response regulatory" evidence="18">
    <location>
        <begin position="1100"/>
        <end position="1217"/>
    </location>
</feature>
<dbReference type="SMART" id="SM00387">
    <property type="entry name" value="HATPase_c"/>
    <property type="match status" value="1"/>
</dbReference>
<evidence type="ECO:0000256" key="7">
    <source>
        <dbReference type="ARBA" id="ARBA00022679"/>
    </source>
</evidence>